<gene>
    <name evidence="1" type="ORF">HHU12_30770</name>
</gene>
<organism evidence="1 2">
    <name type="scientific">Flammeovirga aprica JL-4</name>
    <dbReference type="NCBI Taxonomy" id="694437"/>
    <lineage>
        <taxon>Bacteria</taxon>
        <taxon>Pseudomonadati</taxon>
        <taxon>Bacteroidota</taxon>
        <taxon>Cytophagia</taxon>
        <taxon>Cytophagales</taxon>
        <taxon>Flammeovirgaceae</taxon>
        <taxon>Flammeovirga</taxon>
    </lineage>
</organism>
<comment type="caution">
    <text evidence="1">The sequence shown here is derived from an EMBL/GenBank/DDBJ whole genome shotgun (WGS) entry which is preliminary data.</text>
</comment>
<dbReference type="Gene3D" id="1.25.40.10">
    <property type="entry name" value="Tetratricopeptide repeat domain"/>
    <property type="match status" value="1"/>
</dbReference>
<name>A0A7X9XD34_9BACT</name>
<dbReference type="InterPro" id="IPR011990">
    <property type="entry name" value="TPR-like_helical_dom_sf"/>
</dbReference>
<evidence type="ECO:0000313" key="2">
    <source>
        <dbReference type="Proteomes" id="UP000576082"/>
    </source>
</evidence>
<evidence type="ECO:0008006" key="3">
    <source>
        <dbReference type="Google" id="ProtNLM"/>
    </source>
</evidence>
<dbReference type="Proteomes" id="UP000576082">
    <property type="component" value="Unassembled WGS sequence"/>
</dbReference>
<evidence type="ECO:0000313" key="1">
    <source>
        <dbReference type="EMBL" id="NME72385.1"/>
    </source>
</evidence>
<sequence length="316" mass="38021">MRQLYFQISIIIFLLISNSVYSQIIKSDSLDLKKIRLIDELFYEYYSIPISDQQNKIFLYRKIKAYQAFLENNKGSCYTPYVLYKLGTYYKWNQEPEKAVKYLNKAITRTTDFNYKVIDTYPILVYWQNSSLRYFFEYNLPKVKHQSYYTLSRICVENKQFEDALSWLDSAELYPPLTLDCLGDEVSFREDKIEIYYGLKDYEKVNELLQYKYFDLLFEETYTTNSIAGQILKEVYSKAYLKKYFIDPIQNISDVKQDFSLLGEKQDLWDNLHIYYSDETDKVKSIKELNEVLKICKKDLISSYLYKTIEEYVFTK</sequence>
<keyword evidence="2" id="KW-1185">Reference proteome</keyword>
<dbReference type="AlphaFoldDB" id="A0A7X9XD34"/>
<proteinExistence type="predicted"/>
<dbReference type="EMBL" id="JABANE010000156">
    <property type="protein sequence ID" value="NME72385.1"/>
    <property type="molecule type" value="Genomic_DNA"/>
</dbReference>
<accession>A0A7X9XD34</accession>
<dbReference type="SUPFAM" id="SSF48452">
    <property type="entry name" value="TPR-like"/>
    <property type="match status" value="1"/>
</dbReference>
<dbReference type="RefSeq" id="WP_169660578.1">
    <property type="nucleotide sequence ID" value="NZ_JABANE010000156.1"/>
</dbReference>
<reference evidence="1 2" key="1">
    <citation type="submission" date="2020-04" db="EMBL/GenBank/DDBJ databases">
        <title>Flammeovirga sp. SR4, a novel species isolated from seawater.</title>
        <authorList>
            <person name="Wang X."/>
        </authorList>
    </citation>
    <scope>NUCLEOTIDE SEQUENCE [LARGE SCALE GENOMIC DNA]</scope>
    <source>
        <strain evidence="1 2">ATCC 23126</strain>
    </source>
</reference>
<protein>
    <recommendedName>
        <fullName evidence="3">Tetratricopeptide repeat protein</fullName>
    </recommendedName>
</protein>